<dbReference type="GO" id="GO:0051213">
    <property type="term" value="F:dioxygenase activity"/>
    <property type="evidence" value="ECO:0007669"/>
    <property type="project" value="UniProtKB-KW"/>
</dbReference>
<dbReference type="InterPro" id="IPR014710">
    <property type="entry name" value="RmlC-like_jellyroll"/>
</dbReference>
<keyword evidence="1" id="KW-0732">Signal</keyword>
<proteinExistence type="predicted"/>
<evidence type="ECO:0000313" key="3">
    <source>
        <dbReference type="EMBL" id="RZS78882.1"/>
    </source>
</evidence>
<protein>
    <submittedName>
        <fullName evidence="3">Quercetin dioxygenase-like cupin family protein</fullName>
    </submittedName>
</protein>
<dbReference type="RefSeq" id="WP_130361825.1">
    <property type="nucleotide sequence ID" value="NZ_SGXC01000003.1"/>
</dbReference>
<evidence type="ECO:0000313" key="4">
    <source>
        <dbReference type="Proteomes" id="UP000292445"/>
    </source>
</evidence>
<feature type="signal peptide" evidence="1">
    <location>
        <begin position="1"/>
        <end position="22"/>
    </location>
</feature>
<comment type="caution">
    <text evidence="3">The sequence shown here is derived from an EMBL/GenBank/DDBJ whole genome shotgun (WGS) entry which is preliminary data.</text>
</comment>
<dbReference type="OrthoDB" id="287220at2"/>
<organism evidence="3 4">
    <name type="scientific">Pigmentiphaga kullae</name>
    <dbReference type="NCBI Taxonomy" id="151784"/>
    <lineage>
        <taxon>Bacteria</taxon>
        <taxon>Pseudomonadati</taxon>
        <taxon>Pseudomonadota</taxon>
        <taxon>Betaproteobacteria</taxon>
        <taxon>Burkholderiales</taxon>
        <taxon>Alcaligenaceae</taxon>
        <taxon>Pigmentiphaga</taxon>
    </lineage>
</organism>
<dbReference type="CDD" id="cd02236">
    <property type="entry name" value="cupin_CV2614-like"/>
    <property type="match status" value="1"/>
</dbReference>
<gene>
    <name evidence="3" type="ORF">EV675_5539</name>
</gene>
<name>A0A4Q7N9N2_9BURK</name>
<dbReference type="Pfam" id="PF07883">
    <property type="entry name" value="Cupin_2"/>
    <property type="match status" value="1"/>
</dbReference>
<dbReference type="EMBL" id="SGXC01000003">
    <property type="protein sequence ID" value="RZS78882.1"/>
    <property type="molecule type" value="Genomic_DNA"/>
</dbReference>
<dbReference type="Proteomes" id="UP000292445">
    <property type="component" value="Unassembled WGS sequence"/>
</dbReference>
<dbReference type="SUPFAM" id="SSF51182">
    <property type="entry name" value="RmlC-like cupins"/>
    <property type="match status" value="1"/>
</dbReference>
<evidence type="ECO:0000259" key="2">
    <source>
        <dbReference type="Pfam" id="PF07883"/>
    </source>
</evidence>
<feature type="chain" id="PRO_5020726509" evidence="1">
    <location>
        <begin position="23"/>
        <end position="139"/>
    </location>
</feature>
<reference evidence="3 4" key="1">
    <citation type="submission" date="2019-02" db="EMBL/GenBank/DDBJ databases">
        <title>Genomic Encyclopedia of Type Strains, Phase IV (KMG-IV): sequencing the most valuable type-strain genomes for metagenomic binning, comparative biology and taxonomic classification.</title>
        <authorList>
            <person name="Goeker M."/>
        </authorList>
    </citation>
    <scope>NUCLEOTIDE SEQUENCE [LARGE SCALE GENOMIC DNA]</scope>
    <source>
        <strain evidence="3 4">K24</strain>
    </source>
</reference>
<keyword evidence="4" id="KW-1185">Reference proteome</keyword>
<dbReference type="InterPro" id="IPR013096">
    <property type="entry name" value="Cupin_2"/>
</dbReference>
<dbReference type="AlphaFoldDB" id="A0A4Q7N9N2"/>
<dbReference type="Gene3D" id="2.60.120.10">
    <property type="entry name" value="Jelly Rolls"/>
    <property type="match status" value="1"/>
</dbReference>
<dbReference type="InterPro" id="IPR011051">
    <property type="entry name" value="RmlC_Cupin_sf"/>
</dbReference>
<feature type="domain" description="Cupin type-2" evidence="2">
    <location>
        <begin position="60"/>
        <end position="126"/>
    </location>
</feature>
<accession>A0A4Q7N9N2</accession>
<keyword evidence="3" id="KW-0560">Oxidoreductase</keyword>
<sequence>MKRIVGGLAALVLALAGGAGLAAESPGVQVEKLMESGASWDGRPYVAYPSGAPMLTVLRITIPAHSALPWHTHPIPNAAYVLSGELTVEKKETGETRLLRQGDVLPEMVGEYHRGVTGDQGVVLIVFYAGSRGLPLSQQ</sequence>
<evidence type="ECO:0000256" key="1">
    <source>
        <dbReference type="SAM" id="SignalP"/>
    </source>
</evidence>
<keyword evidence="3" id="KW-0223">Dioxygenase</keyword>